<evidence type="ECO:0000313" key="1">
    <source>
        <dbReference type="EMBL" id="MDR0183445.1"/>
    </source>
</evidence>
<accession>A0ABU1CE80</accession>
<protein>
    <submittedName>
        <fullName evidence="1">Uncharacterized protein</fullName>
    </submittedName>
</protein>
<keyword evidence="2" id="KW-1185">Reference proteome</keyword>
<evidence type="ECO:0000313" key="2">
    <source>
        <dbReference type="Proteomes" id="UP001233535"/>
    </source>
</evidence>
<comment type="caution">
    <text evidence="1">The sequence shown here is derived from an EMBL/GenBank/DDBJ whole genome shotgun (WGS) entry which is preliminary data.</text>
</comment>
<proteinExistence type="predicted"/>
<name>A0ABU1CE80_9GAMM</name>
<dbReference type="EMBL" id="JARUHG010000003">
    <property type="protein sequence ID" value="MDR0183445.1"/>
    <property type="molecule type" value="Genomic_DNA"/>
</dbReference>
<dbReference type="Proteomes" id="UP001233535">
    <property type="component" value="Unassembled WGS sequence"/>
</dbReference>
<gene>
    <name evidence="1" type="ORF">P8609_10775</name>
</gene>
<reference evidence="1 2" key="1">
    <citation type="submission" date="2023-04" db="EMBL/GenBank/DDBJ databases">
        <title>Lysobacter sp. strain UC isolated from soil sample.</title>
        <authorList>
            <person name="Choksket S."/>
            <person name="Harshvardhan F."/>
            <person name="Rana R."/>
            <person name="Patil P.B."/>
            <person name="Korpole S."/>
        </authorList>
    </citation>
    <scope>NUCLEOTIDE SEQUENCE [LARGE SCALE GENOMIC DNA]</scope>
    <source>
        <strain evidence="1 2">UC</strain>
    </source>
</reference>
<organism evidence="1 2">
    <name type="scientific">Lysobacter arvi</name>
    <dbReference type="NCBI Taxonomy" id="3038776"/>
    <lineage>
        <taxon>Bacteria</taxon>
        <taxon>Pseudomonadati</taxon>
        <taxon>Pseudomonadota</taxon>
        <taxon>Gammaproteobacteria</taxon>
        <taxon>Lysobacterales</taxon>
        <taxon>Lysobacteraceae</taxon>
        <taxon>Lysobacter</taxon>
    </lineage>
</organism>
<sequence length="161" mass="17326">MDTGVEFNDAVVVATTGTGLNPEEMAPATLGYRFVLPGFSAAHSGYDWSLTAHRHSDFRKPSAGETTARVGDYVSGEVLASGSYQAPTFDKPGIALPAGKQPRWGDYDKGTTRSNSTDLKDVGRVIRGAIALVGNFKRMSIEAATLRVTYWPDRNQPELCA</sequence>
<dbReference type="RefSeq" id="WP_309262600.1">
    <property type="nucleotide sequence ID" value="NZ_JARUHG010000003.1"/>
</dbReference>